<evidence type="ECO:0008006" key="4">
    <source>
        <dbReference type="Google" id="ProtNLM"/>
    </source>
</evidence>
<dbReference type="InterPro" id="IPR036514">
    <property type="entry name" value="SGNH_hydro_sf"/>
</dbReference>
<dbReference type="Proteomes" id="UP000176665">
    <property type="component" value="Unassembled WGS sequence"/>
</dbReference>
<dbReference type="Gene3D" id="3.40.50.1110">
    <property type="entry name" value="SGNH hydrolase"/>
    <property type="match status" value="1"/>
</dbReference>
<gene>
    <name evidence="2" type="ORF">A2W14_00065</name>
</gene>
<dbReference type="CDD" id="cd00229">
    <property type="entry name" value="SGNH_hydrolase"/>
    <property type="match status" value="1"/>
</dbReference>
<reference evidence="2 3" key="1">
    <citation type="journal article" date="2016" name="Nat. Commun.">
        <title>Thousands of microbial genomes shed light on interconnected biogeochemical processes in an aquifer system.</title>
        <authorList>
            <person name="Anantharaman K."/>
            <person name="Brown C.T."/>
            <person name="Hug L.A."/>
            <person name="Sharon I."/>
            <person name="Castelle C.J."/>
            <person name="Probst A.J."/>
            <person name="Thomas B.C."/>
            <person name="Singh A."/>
            <person name="Wilkins M.J."/>
            <person name="Karaoz U."/>
            <person name="Brodie E.L."/>
            <person name="Williams K.H."/>
            <person name="Hubbard S.S."/>
            <person name="Banfield J.F."/>
        </authorList>
    </citation>
    <scope>NUCLEOTIDE SEQUENCE [LARGE SCALE GENOMIC DNA]</scope>
</reference>
<dbReference type="AlphaFoldDB" id="A0A1F5YTT6"/>
<dbReference type="SUPFAM" id="SSF52266">
    <property type="entry name" value="SGNH hydrolase"/>
    <property type="match status" value="1"/>
</dbReference>
<dbReference type="STRING" id="1798371.A2W14_00065"/>
<name>A0A1F5YTT6_9BACT</name>
<accession>A0A1F5YTT6</accession>
<feature type="transmembrane region" description="Helical" evidence="1">
    <location>
        <begin position="7"/>
        <end position="26"/>
    </location>
</feature>
<keyword evidence="1" id="KW-0812">Transmembrane</keyword>
<protein>
    <recommendedName>
        <fullName evidence="4">SGNH hydrolase-type esterase domain-containing protein</fullName>
    </recommendedName>
</protein>
<comment type="caution">
    <text evidence="2">The sequence shown here is derived from an EMBL/GenBank/DDBJ whole genome shotgun (WGS) entry which is preliminary data.</text>
</comment>
<evidence type="ECO:0000256" key="1">
    <source>
        <dbReference type="SAM" id="Phobius"/>
    </source>
</evidence>
<dbReference type="EMBL" id="MFJA01000030">
    <property type="protein sequence ID" value="OGG03332.1"/>
    <property type="molecule type" value="Genomic_DNA"/>
</dbReference>
<evidence type="ECO:0000313" key="3">
    <source>
        <dbReference type="Proteomes" id="UP000176665"/>
    </source>
</evidence>
<organism evidence="2 3">
    <name type="scientific">Candidatus Gottesmanbacteria bacterium RBG_16_37_8</name>
    <dbReference type="NCBI Taxonomy" id="1798371"/>
    <lineage>
        <taxon>Bacteria</taxon>
        <taxon>Candidatus Gottesmaniibacteriota</taxon>
    </lineage>
</organism>
<sequence>MKKFTKFLVITVPVIILILIVVEIYLRFTVSYIKPVGFTFELQPDSIYIQTPIGKRLRPNTKIITENQFHSNRDILMSINSLGFRGPEIPLKKADNEYRILVIGDSITWQEDLNDEETWVRLTESYLNQTKSGTLFRVINAGVGDIGTKEEIDNLSLTVDQVQPDLVFLQWYLNDSRPPWGFTQELGYRGFLRRYSVLADVIYRQLLLKKWLTETGIIWSGWGSGVDKYNWKTSREDFLKFANYAGHDWGSAWTDDSWKIIRDEFARLQALSQKNQFKVIIAAFPVIFQVQADFVEDTPQRILAEISKEHQFYYTDLLPYLRIKEKEQNLFFDYAHLNEVGSLFVAEFLTQYLQNITSQK</sequence>
<keyword evidence="1" id="KW-0472">Membrane</keyword>
<keyword evidence="1" id="KW-1133">Transmembrane helix</keyword>
<proteinExistence type="predicted"/>
<evidence type="ECO:0000313" key="2">
    <source>
        <dbReference type="EMBL" id="OGG03332.1"/>
    </source>
</evidence>